<proteinExistence type="predicted"/>
<keyword evidence="2" id="KW-1185">Reference proteome</keyword>
<sequence length="139" mass="15643">MVTDGSTTCDSYTRFREIQRPVGAVKLSDDDGHGCECICSVARAFKFRSCPFYGLIPHLNKILPSRWGNAHWHDLRTTTYARKFKTVNLNETYEHLASGQAVTTCDLKDFVTGLALLHHPPFSFKPVAMFAGYEQLAEV</sequence>
<dbReference type="AlphaFoldDB" id="A0A1C7ML41"/>
<name>A0A1C7ML41_GRIFR</name>
<protein>
    <submittedName>
        <fullName evidence="1">Uncharacterized protein</fullName>
    </submittedName>
</protein>
<gene>
    <name evidence="1" type="ORF">A0H81_01740</name>
</gene>
<comment type="caution">
    <text evidence="1">The sequence shown here is derived from an EMBL/GenBank/DDBJ whole genome shotgun (WGS) entry which is preliminary data.</text>
</comment>
<reference evidence="1 2" key="1">
    <citation type="submission" date="2016-03" db="EMBL/GenBank/DDBJ databases">
        <title>Whole genome sequencing of Grifola frondosa 9006-11.</title>
        <authorList>
            <person name="Min B."/>
            <person name="Park H."/>
            <person name="Kim J.-G."/>
            <person name="Cho H."/>
            <person name="Oh Y.-L."/>
            <person name="Kong W.-S."/>
            <person name="Choi I.-G."/>
        </authorList>
    </citation>
    <scope>NUCLEOTIDE SEQUENCE [LARGE SCALE GENOMIC DNA]</scope>
    <source>
        <strain evidence="1 2">9006-11</strain>
    </source>
</reference>
<organism evidence="1 2">
    <name type="scientific">Grifola frondosa</name>
    <name type="common">Maitake</name>
    <name type="synonym">Polyporus frondosus</name>
    <dbReference type="NCBI Taxonomy" id="5627"/>
    <lineage>
        <taxon>Eukaryota</taxon>
        <taxon>Fungi</taxon>
        <taxon>Dikarya</taxon>
        <taxon>Basidiomycota</taxon>
        <taxon>Agaricomycotina</taxon>
        <taxon>Agaricomycetes</taxon>
        <taxon>Polyporales</taxon>
        <taxon>Grifolaceae</taxon>
        <taxon>Grifola</taxon>
    </lineage>
</organism>
<evidence type="ECO:0000313" key="2">
    <source>
        <dbReference type="Proteomes" id="UP000092993"/>
    </source>
</evidence>
<accession>A0A1C7ML41</accession>
<dbReference type="EMBL" id="LUGG01000002">
    <property type="protein sequence ID" value="OBZ77582.1"/>
    <property type="molecule type" value="Genomic_DNA"/>
</dbReference>
<evidence type="ECO:0000313" key="1">
    <source>
        <dbReference type="EMBL" id="OBZ77582.1"/>
    </source>
</evidence>
<dbReference type="Proteomes" id="UP000092993">
    <property type="component" value="Unassembled WGS sequence"/>
</dbReference>